<organism evidence="3 4">
    <name type="scientific">Coprinopsis marcescibilis</name>
    <name type="common">Agaric fungus</name>
    <name type="synonym">Psathyrella marcescibilis</name>
    <dbReference type="NCBI Taxonomy" id="230819"/>
    <lineage>
        <taxon>Eukaryota</taxon>
        <taxon>Fungi</taxon>
        <taxon>Dikarya</taxon>
        <taxon>Basidiomycota</taxon>
        <taxon>Agaricomycotina</taxon>
        <taxon>Agaricomycetes</taxon>
        <taxon>Agaricomycetidae</taxon>
        <taxon>Agaricales</taxon>
        <taxon>Agaricineae</taxon>
        <taxon>Psathyrellaceae</taxon>
        <taxon>Coprinopsis</taxon>
    </lineage>
</organism>
<dbReference type="Pfam" id="PF20151">
    <property type="entry name" value="DUF6533"/>
    <property type="match status" value="1"/>
</dbReference>
<reference evidence="3 4" key="1">
    <citation type="journal article" date="2019" name="Nat. Ecol. Evol.">
        <title>Megaphylogeny resolves global patterns of mushroom evolution.</title>
        <authorList>
            <person name="Varga T."/>
            <person name="Krizsan K."/>
            <person name="Foldi C."/>
            <person name="Dima B."/>
            <person name="Sanchez-Garcia M."/>
            <person name="Sanchez-Ramirez S."/>
            <person name="Szollosi G.J."/>
            <person name="Szarkandi J.G."/>
            <person name="Papp V."/>
            <person name="Albert L."/>
            <person name="Andreopoulos W."/>
            <person name="Angelini C."/>
            <person name="Antonin V."/>
            <person name="Barry K.W."/>
            <person name="Bougher N.L."/>
            <person name="Buchanan P."/>
            <person name="Buyck B."/>
            <person name="Bense V."/>
            <person name="Catcheside P."/>
            <person name="Chovatia M."/>
            <person name="Cooper J."/>
            <person name="Damon W."/>
            <person name="Desjardin D."/>
            <person name="Finy P."/>
            <person name="Geml J."/>
            <person name="Haridas S."/>
            <person name="Hughes K."/>
            <person name="Justo A."/>
            <person name="Karasinski D."/>
            <person name="Kautmanova I."/>
            <person name="Kiss B."/>
            <person name="Kocsube S."/>
            <person name="Kotiranta H."/>
            <person name="LaButti K.M."/>
            <person name="Lechner B.E."/>
            <person name="Liimatainen K."/>
            <person name="Lipzen A."/>
            <person name="Lukacs Z."/>
            <person name="Mihaltcheva S."/>
            <person name="Morgado L.N."/>
            <person name="Niskanen T."/>
            <person name="Noordeloos M.E."/>
            <person name="Ohm R.A."/>
            <person name="Ortiz-Santana B."/>
            <person name="Ovrebo C."/>
            <person name="Racz N."/>
            <person name="Riley R."/>
            <person name="Savchenko A."/>
            <person name="Shiryaev A."/>
            <person name="Soop K."/>
            <person name="Spirin V."/>
            <person name="Szebenyi C."/>
            <person name="Tomsovsky M."/>
            <person name="Tulloss R.E."/>
            <person name="Uehling J."/>
            <person name="Grigoriev I.V."/>
            <person name="Vagvolgyi C."/>
            <person name="Papp T."/>
            <person name="Martin F.M."/>
            <person name="Miettinen O."/>
            <person name="Hibbett D.S."/>
            <person name="Nagy L.G."/>
        </authorList>
    </citation>
    <scope>NUCLEOTIDE SEQUENCE [LARGE SCALE GENOMIC DNA]</scope>
    <source>
        <strain evidence="3 4">CBS 121175</strain>
    </source>
</reference>
<accession>A0A5C3L3M2</accession>
<keyword evidence="4" id="KW-1185">Reference proteome</keyword>
<dbReference type="EMBL" id="ML210233">
    <property type="protein sequence ID" value="TFK22768.1"/>
    <property type="molecule type" value="Genomic_DNA"/>
</dbReference>
<keyword evidence="1" id="KW-0812">Transmembrane</keyword>
<evidence type="ECO:0000259" key="2">
    <source>
        <dbReference type="Pfam" id="PF20151"/>
    </source>
</evidence>
<gene>
    <name evidence="3" type="ORF">FA15DRAFT_622014</name>
</gene>
<dbReference type="InterPro" id="IPR045340">
    <property type="entry name" value="DUF6533"/>
</dbReference>
<evidence type="ECO:0000313" key="4">
    <source>
        <dbReference type="Proteomes" id="UP000307440"/>
    </source>
</evidence>
<evidence type="ECO:0000313" key="3">
    <source>
        <dbReference type="EMBL" id="TFK22768.1"/>
    </source>
</evidence>
<dbReference type="AlphaFoldDB" id="A0A5C3L3M2"/>
<name>A0A5C3L3M2_COPMA</name>
<proteinExistence type="predicted"/>
<keyword evidence="1" id="KW-1133">Transmembrane helix</keyword>
<keyword evidence="1" id="KW-0472">Membrane</keyword>
<dbReference type="Proteomes" id="UP000307440">
    <property type="component" value="Unassembled WGS sequence"/>
</dbReference>
<feature type="transmembrane region" description="Helical" evidence="1">
    <location>
        <begin position="91"/>
        <end position="111"/>
    </location>
</feature>
<sequence length="311" mass="35249">MDEAATSNDVFFARKTVSYMNVASACIMFYEHIITLDEEFMSIWQARWTVSKVLYILMKYSGFVQVGIILWQQTYEPAPGDTSCLVSFHITAWLIVISIGVGELLLSVRTWAVWKKPRLMGGLLLLFWLAAWGAIFAILAIFLQTVRFDHVPNAPFTGCFITFGNPIFFLDWLILLVYDTVMLVLILIPAYKAYKAGGSSQFVRAVYKDGIIYYVYLFALSALNILVVVKLPFDLSTLLTQMERVLHAVLTGRVVLHIHSLSRSNEYDSVTSAPRLSNNDHVVMVPVSSTYRRKSLHVQGPQTSIHVKTEY</sequence>
<dbReference type="OrthoDB" id="3350812at2759"/>
<feature type="domain" description="DUF6533" evidence="2">
    <location>
        <begin position="19"/>
        <end position="63"/>
    </location>
</feature>
<feature type="transmembrane region" description="Helical" evidence="1">
    <location>
        <begin position="211"/>
        <end position="233"/>
    </location>
</feature>
<feature type="transmembrane region" description="Helical" evidence="1">
    <location>
        <begin position="53"/>
        <end position="71"/>
    </location>
</feature>
<evidence type="ECO:0000256" key="1">
    <source>
        <dbReference type="SAM" id="Phobius"/>
    </source>
</evidence>
<feature type="transmembrane region" description="Helical" evidence="1">
    <location>
        <begin position="172"/>
        <end position="191"/>
    </location>
</feature>
<feature type="transmembrane region" description="Helical" evidence="1">
    <location>
        <begin position="123"/>
        <end position="143"/>
    </location>
</feature>
<dbReference type="STRING" id="230819.A0A5C3L3M2"/>
<protein>
    <recommendedName>
        <fullName evidence="2">DUF6533 domain-containing protein</fullName>
    </recommendedName>
</protein>